<evidence type="ECO:0000313" key="1">
    <source>
        <dbReference type="EMBL" id="SFD09988.1"/>
    </source>
</evidence>
<dbReference type="AlphaFoldDB" id="A0AAQ1HPP7"/>
<accession>A0AAQ1HPP7</accession>
<dbReference type="RefSeq" id="WP_174672450.1">
    <property type="nucleotide sequence ID" value="NZ_FOLS01000016.1"/>
</dbReference>
<sequence length="541" mass="60160">MEQQPMKAPFYPIIYVRGYAMSRGEIDETTADPFCGFNLGSTVMRAVATAGAPPRKFVFESPVIRLASQFGYGDVYEDGYDVLDPNWLAQKNNKLAARSIVIYRYYDPASTLLGVGKTPSMEQFAQGLSELILHLRDLAFANPANELAKKEDFRCHLVAHSMGGLVCRTFLQNPACGSPEARAAVDKFFTYATPHNGIDMVGVNVPSLPVFSLPFDIENFNRDKRMREYLRLPKLPKGYDKVDLLPESALPSSRVFCMVGTNRSDYEVAAGLSRTFVGHGSDGLVRIENATLHGLNADGTLGEECAKAFAYRAHSGFFGIVNSEESFQNLVRFLFGNVRVDIWLDIDELRLPKEVLDAADGATVNALYQIELLASPRSKPWYLSRRTAEEDSAACLTQAEWKPGTQLYLSSVFLAEFGKVDPELPGLAYSLTLGVRVPDYEIDKRFWPNSHYEGSYLYRDTVIIQLERPTDGSDQWTIRYAWQNTGMNTATIPLQAKELDGSGIQVLLPIDSDVHGNPDAAAIKGQVRLMVSTWNPEGTWP</sequence>
<protein>
    <recommendedName>
        <fullName evidence="3">PGAP1-like protein</fullName>
    </recommendedName>
</protein>
<reference evidence="1 2" key="1">
    <citation type="submission" date="2016-10" db="EMBL/GenBank/DDBJ databases">
        <authorList>
            <person name="Varghese N."/>
            <person name="Submissions S."/>
        </authorList>
    </citation>
    <scope>NUCLEOTIDE SEQUENCE [LARGE SCALE GENOMIC DNA]</scope>
    <source>
        <strain evidence="1 2">LMG 18378</strain>
    </source>
</reference>
<dbReference type="Proteomes" id="UP000183385">
    <property type="component" value="Unassembled WGS sequence"/>
</dbReference>
<dbReference type="SUPFAM" id="SSF53474">
    <property type="entry name" value="alpha/beta-Hydrolases"/>
    <property type="match status" value="1"/>
</dbReference>
<dbReference type="EMBL" id="FOLS01000016">
    <property type="protein sequence ID" value="SFD09988.1"/>
    <property type="molecule type" value="Genomic_DNA"/>
</dbReference>
<gene>
    <name evidence="1" type="ORF">SAMN05216577_116144</name>
</gene>
<keyword evidence="2" id="KW-1185">Reference proteome</keyword>
<evidence type="ECO:0000313" key="2">
    <source>
        <dbReference type="Proteomes" id="UP000183385"/>
    </source>
</evidence>
<dbReference type="InterPro" id="IPR029058">
    <property type="entry name" value="AB_hydrolase_fold"/>
</dbReference>
<name>A0AAQ1HPP7_9PSED</name>
<proteinExistence type="predicted"/>
<dbReference type="Gene3D" id="3.40.50.1820">
    <property type="entry name" value="alpha/beta hydrolase"/>
    <property type="match status" value="1"/>
</dbReference>
<evidence type="ECO:0008006" key="3">
    <source>
        <dbReference type="Google" id="ProtNLM"/>
    </source>
</evidence>
<comment type="caution">
    <text evidence="1">The sequence shown here is derived from an EMBL/GenBank/DDBJ whole genome shotgun (WGS) entry which is preliminary data.</text>
</comment>
<organism evidence="1 2">
    <name type="scientific">Pseudomonas citronellolis</name>
    <dbReference type="NCBI Taxonomy" id="53408"/>
    <lineage>
        <taxon>Bacteria</taxon>
        <taxon>Pseudomonadati</taxon>
        <taxon>Pseudomonadota</taxon>
        <taxon>Gammaproteobacteria</taxon>
        <taxon>Pseudomonadales</taxon>
        <taxon>Pseudomonadaceae</taxon>
        <taxon>Pseudomonas</taxon>
    </lineage>
</organism>